<evidence type="ECO:0000313" key="10">
    <source>
        <dbReference type="EMBL" id="VFU45143.1"/>
    </source>
</evidence>
<dbReference type="GO" id="GO:0020037">
    <property type="term" value="F:heme binding"/>
    <property type="evidence" value="ECO:0007669"/>
    <property type="project" value="InterPro"/>
</dbReference>
<dbReference type="InterPro" id="IPR017972">
    <property type="entry name" value="Cyt_P450_CS"/>
</dbReference>
<dbReference type="PRINTS" id="PR00465">
    <property type="entry name" value="EP450IV"/>
</dbReference>
<dbReference type="PANTHER" id="PTHR24286">
    <property type="entry name" value="CYTOCHROME P450 26"/>
    <property type="match status" value="1"/>
</dbReference>
<dbReference type="InterPro" id="IPR036396">
    <property type="entry name" value="Cyt_P450_sf"/>
</dbReference>
<evidence type="ECO:0008006" key="11">
    <source>
        <dbReference type="Google" id="ProtNLM"/>
    </source>
</evidence>
<dbReference type="InterPro" id="IPR001128">
    <property type="entry name" value="Cyt_P450"/>
</dbReference>
<organism evidence="10">
    <name type="scientific">Salix viminalis</name>
    <name type="common">Common osier</name>
    <name type="synonym">Basket willow</name>
    <dbReference type="NCBI Taxonomy" id="40686"/>
    <lineage>
        <taxon>Eukaryota</taxon>
        <taxon>Viridiplantae</taxon>
        <taxon>Streptophyta</taxon>
        <taxon>Embryophyta</taxon>
        <taxon>Tracheophyta</taxon>
        <taxon>Spermatophyta</taxon>
        <taxon>Magnoliopsida</taxon>
        <taxon>eudicotyledons</taxon>
        <taxon>Gunneridae</taxon>
        <taxon>Pentapetalae</taxon>
        <taxon>rosids</taxon>
        <taxon>fabids</taxon>
        <taxon>Malpighiales</taxon>
        <taxon>Salicaceae</taxon>
        <taxon>Saliceae</taxon>
        <taxon>Salix</taxon>
    </lineage>
</organism>
<dbReference type="GO" id="GO:0004497">
    <property type="term" value="F:monooxygenase activity"/>
    <property type="evidence" value="ECO:0007669"/>
    <property type="project" value="UniProtKB-KW"/>
</dbReference>
<dbReference type="GO" id="GO:0016132">
    <property type="term" value="P:brassinosteroid biosynthetic process"/>
    <property type="evidence" value="ECO:0007669"/>
    <property type="project" value="TreeGrafter"/>
</dbReference>
<keyword evidence="9" id="KW-0472">Membrane</keyword>
<keyword evidence="8" id="KW-0560">Oxidoreductase</keyword>
<comment type="subcellular location">
    <subcellularLocation>
        <location evidence="1">Membrane</location>
        <topology evidence="1">Single-pass membrane protein</topology>
    </subcellularLocation>
</comment>
<evidence type="ECO:0000256" key="5">
    <source>
        <dbReference type="ARBA" id="ARBA00022989"/>
    </source>
</evidence>
<proteinExistence type="inferred from homology"/>
<dbReference type="CDD" id="cd11043">
    <property type="entry name" value="CYP90-like"/>
    <property type="match status" value="1"/>
</dbReference>
<dbReference type="Gene3D" id="1.10.630.10">
    <property type="entry name" value="Cytochrome P450"/>
    <property type="match status" value="3"/>
</dbReference>
<evidence type="ECO:0000256" key="2">
    <source>
        <dbReference type="ARBA" id="ARBA00010617"/>
    </source>
</evidence>
<dbReference type="PROSITE" id="PS00086">
    <property type="entry name" value="CYTOCHROME_P450"/>
    <property type="match status" value="2"/>
</dbReference>
<dbReference type="GO" id="GO:0016020">
    <property type="term" value="C:membrane"/>
    <property type="evidence" value="ECO:0007669"/>
    <property type="project" value="UniProtKB-SubCell"/>
</dbReference>
<reference evidence="10" key="1">
    <citation type="submission" date="2019-03" db="EMBL/GenBank/DDBJ databases">
        <authorList>
            <person name="Mank J."/>
            <person name="Almeida P."/>
        </authorList>
    </citation>
    <scope>NUCLEOTIDE SEQUENCE</scope>
    <source>
        <strain evidence="10">78183</strain>
    </source>
</reference>
<dbReference type="PRINTS" id="PR00385">
    <property type="entry name" value="P450"/>
</dbReference>
<keyword evidence="3 9" id="KW-0812">Transmembrane</keyword>
<evidence type="ECO:0000256" key="1">
    <source>
        <dbReference type="ARBA" id="ARBA00004167"/>
    </source>
</evidence>
<dbReference type="Pfam" id="PF00067">
    <property type="entry name" value="p450"/>
    <property type="match status" value="3"/>
</dbReference>
<gene>
    <name evidence="10" type="ORF">SVIM_LOCUS281646</name>
</gene>
<comment type="similarity">
    <text evidence="2 8">Belongs to the cytochrome P450 family.</text>
</comment>
<dbReference type="GO" id="GO:0016125">
    <property type="term" value="P:sterol metabolic process"/>
    <property type="evidence" value="ECO:0007669"/>
    <property type="project" value="TreeGrafter"/>
</dbReference>
<sequence length="598" mass="68079">MTFTQMVVNETLRISNPSPGIIRRALKDFHVKGYTIPSGWTVLLATPAVQLNPETFKDPLTFDPCRWKDLDQVTISKNFIPFGGGTRHCAGAEFSKLIISTFLHVLVTKYRFTKVKGGCVSRSSLFILSTHLLSSLSYINYLQREESRKKLSKMWTIGLAVVALVVVYYTHLIFKWRSPKIEGVLPPGSMGWPLIGETLQFIIPGKSLDLHPFVKKRMQKYGPIFKTSLVGRPIIVSTDYEMNKYILQHEGTLVELWYLDSFAKFFALEGETRVNAIGTVHKYLRSITLNHFGVESLKASLLPKIEDMLHTNLANWATQGPVDVKQVISVMVFNFTANKIFGYDAENSKEKLSENYTKILNSFISLPLNIPGTSFHKCMKDRENMLKMLKDTLMERLSDPSKRRGDFLDQAIDDMKTEKFLTEDFIPPTHVRNLVEHEAIVKKRENPNSRLTWEEYRSMTFTQMVVNETLRISNIPPGLFRKALKDFQVKGYTVPAGWTVMLVTPATQLNPETFKDPVTFNPWRWQDLDQVTISKNFMPFGGGTRQCAGAEYSKLVLSTFLHILVTNYSFTKVKGGDVSRTPIISFGDGIHIKFTARA</sequence>
<keyword evidence="8" id="KW-0503">Monooxygenase</keyword>
<keyword evidence="6 7" id="KW-0408">Iron</keyword>
<evidence type="ECO:0000256" key="7">
    <source>
        <dbReference type="PIRSR" id="PIRSR602403-1"/>
    </source>
</evidence>
<evidence type="ECO:0000256" key="4">
    <source>
        <dbReference type="ARBA" id="ARBA00022723"/>
    </source>
</evidence>
<dbReference type="GO" id="GO:0005506">
    <property type="term" value="F:iron ion binding"/>
    <property type="evidence" value="ECO:0007669"/>
    <property type="project" value="InterPro"/>
</dbReference>
<feature type="binding site" description="axial binding residue" evidence="7">
    <location>
        <position position="89"/>
    </location>
    <ligand>
        <name>heme</name>
        <dbReference type="ChEBI" id="CHEBI:30413"/>
    </ligand>
    <ligandPart>
        <name>Fe</name>
        <dbReference type="ChEBI" id="CHEBI:18248"/>
    </ligandPart>
</feature>
<evidence type="ECO:0000256" key="8">
    <source>
        <dbReference type="RuleBase" id="RU000461"/>
    </source>
</evidence>
<evidence type="ECO:0000256" key="9">
    <source>
        <dbReference type="SAM" id="Phobius"/>
    </source>
</evidence>
<dbReference type="SUPFAM" id="SSF48264">
    <property type="entry name" value="Cytochrome P450"/>
    <property type="match status" value="2"/>
</dbReference>
<dbReference type="EMBL" id="CAADRP010001619">
    <property type="protein sequence ID" value="VFU45143.1"/>
    <property type="molecule type" value="Genomic_DNA"/>
</dbReference>
<dbReference type="PANTHER" id="PTHR24286:SF369">
    <property type="entry name" value="CYTOCHROME P450"/>
    <property type="match status" value="1"/>
</dbReference>
<protein>
    <recommendedName>
        <fullName evidence="11">Cytochrome P450</fullName>
    </recommendedName>
</protein>
<keyword evidence="7 8" id="KW-0349">Heme</keyword>
<dbReference type="GO" id="GO:0010268">
    <property type="term" value="P:brassinosteroid homeostasis"/>
    <property type="evidence" value="ECO:0007669"/>
    <property type="project" value="TreeGrafter"/>
</dbReference>
<dbReference type="InterPro" id="IPR002403">
    <property type="entry name" value="Cyt_P450_E_grp-IV"/>
</dbReference>
<dbReference type="AlphaFoldDB" id="A0A6N2LUP8"/>
<keyword evidence="4 7" id="KW-0479">Metal-binding</keyword>
<accession>A0A6N2LUP8</accession>
<evidence type="ECO:0000256" key="3">
    <source>
        <dbReference type="ARBA" id="ARBA00022692"/>
    </source>
</evidence>
<keyword evidence="5 9" id="KW-1133">Transmembrane helix</keyword>
<evidence type="ECO:0000256" key="6">
    <source>
        <dbReference type="ARBA" id="ARBA00023004"/>
    </source>
</evidence>
<comment type="cofactor">
    <cofactor evidence="7">
        <name>heme</name>
        <dbReference type="ChEBI" id="CHEBI:30413"/>
    </cofactor>
</comment>
<feature type="transmembrane region" description="Helical" evidence="9">
    <location>
        <begin position="154"/>
        <end position="174"/>
    </location>
</feature>
<dbReference type="GO" id="GO:0016705">
    <property type="term" value="F:oxidoreductase activity, acting on paired donors, with incorporation or reduction of molecular oxygen"/>
    <property type="evidence" value="ECO:0007669"/>
    <property type="project" value="InterPro"/>
</dbReference>
<name>A0A6N2LUP8_SALVM</name>